<name>A0AAV7LIP7_PLEWA</name>
<dbReference type="Proteomes" id="UP001066276">
    <property type="component" value="Chromosome 11"/>
</dbReference>
<accession>A0AAV7LIP7</accession>
<gene>
    <name evidence="1" type="ORF">NDU88_004594</name>
</gene>
<sequence>MILYMCIRNEYMMGTPPEQLTSSLRFCVNCPALSPRYRGTRTTPSLGQNKGNHVWPSSYDTHWMNIEK</sequence>
<evidence type="ECO:0000313" key="1">
    <source>
        <dbReference type="EMBL" id="KAJ1091470.1"/>
    </source>
</evidence>
<dbReference type="EMBL" id="JANPWB010000015">
    <property type="protein sequence ID" value="KAJ1091470.1"/>
    <property type="molecule type" value="Genomic_DNA"/>
</dbReference>
<organism evidence="1 2">
    <name type="scientific">Pleurodeles waltl</name>
    <name type="common">Iberian ribbed newt</name>
    <dbReference type="NCBI Taxonomy" id="8319"/>
    <lineage>
        <taxon>Eukaryota</taxon>
        <taxon>Metazoa</taxon>
        <taxon>Chordata</taxon>
        <taxon>Craniata</taxon>
        <taxon>Vertebrata</taxon>
        <taxon>Euteleostomi</taxon>
        <taxon>Amphibia</taxon>
        <taxon>Batrachia</taxon>
        <taxon>Caudata</taxon>
        <taxon>Salamandroidea</taxon>
        <taxon>Salamandridae</taxon>
        <taxon>Pleurodelinae</taxon>
        <taxon>Pleurodeles</taxon>
    </lineage>
</organism>
<keyword evidence="2" id="KW-1185">Reference proteome</keyword>
<evidence type="ECO:0000313" key="2">
    <source>
        <dbReference type="Proteomes" id="UP001066276"/>
    </source>
</evidence>
<reference evidence="1" key="1">
    <citation type="journal article" date="2022" name="bioRxiv">
        <title>Sequencing and chromosome-scale assembly of the giantPleurodeles waltlgenome.</title>
        <authorList>
            <person name="Brown T."/>
            <person name="Elewa A."/>
            <person name="Iarovenko S."/>
            <person name="Subramanian E."/>
            <person name="Araus A.J."/>
            <person name="Petzold A."/>
            <person name="Susuki M."/>
            <person name="Suzuki K.-i.T."/>
            <person name="Hayashi T."/>
            <person name="Toyoda A."/>
            <person name="Oliveira C."/>
            <person name="Osipova E."/>
            <person name="Leigh N.D."/>
            <person name="Simon A."/>
            <person name="Yun M.H."/>
        </authorList>
    </citation>
    <scope>NUCLEOTIDE SEQUENCE</scope>
    <source>
        <strain evidence="1">20211129_DDA</strain>
        <tissue evidence="1">Liver</tissue>
    </source>
</reference>
<comment type="caution">
    <text evidence="1">The sequence shown here is derived from an EMBL/GenBank/DDBJ whole genome shotgun (WGS) entry which is preliminary data.</text>
</comment>
<protein>
    <submittedName>
        <fullName evidence="1">Uncharacterized protein</fullName>
    </submittedName>
</protein>
<proteinExistence type="predicted"/>
<dbReference type="AlphaFoldDB" id="A0AAV7LIP7"/>